<evidence type="ECO:0000256" key="3">
    <source>
        <dbReference type="ARBA" id="ARBA00022553"/>
    </source>
</evidence>
<gene>
    <name evidence="14" type="ORF">DI555_23085</name>
</gene>
<dbReference type="SUPFAM" id="SSF55785">
    <property type="entry name" value="PYP-like sensor domain (PAS domain)"/>
    <property type="match status" value="1"/>
</dbReference>
<dbReference type="InterPro" id="IPR035965">
    <property type="entry name" value="PAS-like_dom_sf"/>
</dbReference>
<dbReference type="PANTHER" id="PTHR41523:SF8">
    <property type="entry name" value="ETHYLENE RESPONSE SENSOR PROTEIN"/>
    <property type="match status" value="1"/>
</dbReference>
<proteinExistence type="predicted"/>
<accession>A0A2W5QFM9</accession>
<dbReference type="InterPro" id="IPR000014">
    <property type="entry name" value="PAS"/>
</dbReference>
<organism evidence="14 15">
    <name type="scientific">Novosphingobium pentaromativorans</name>
    <dbReference type="NCBI Taxonomy" id="205844"/>
    <lineage>
        <taxon>Bacteria</taxon>
        <taxon>Pseudomonadati</taxon>
        <taxon>Pseudomonadota</taxon>
        <taxon>Alphaproteobacteria</taxon>
        <taxon>Sphingomonadales</taxon>
        <taxon>Sphingomonadaceae</taxon>
        <taxon>Novosphingobium</taxon>
    </lineage>
</organism>
<dbReference type="Gene3D" id="3.30.565.10">
    <property type="entry name" value="Histidine kinase-like ATPase, C-terminal domain"/>
    <property type="match status" value="1"/>
</dbReference>
<evidence type="ECO:0000259" key="12">
    <source>
        <dbReference type="PROSITE" id="PS50112"/>
    </source>
</evidence>
<dbReference type="InterPro" id="IPR011102">
    <property type="entry name" value="Sig_transdc_His_kinase_HWE"/>
</dbReference>
<feature type="domain" description="PAS" evidence="12">
    <location>
        <begin position="8"/>
        <end position="63"/>
    </location>
</feature>
<dbReference type="SUPFAM" id="SSF55874">
    <property type="entry name" value="ATPase domain of HSP90 chaperone/DNA topoisomerase II/histidine kinase"/>
    <property type="match status" value="1"/>
</dbReference>
<keyword evidence="4" id="KW-0285">Flavoprotein</keyword>
<dbReference type="EC" id="2.7.13.3" evidence="2"/>
<name>A0A2W5QFM9_9SPHN</name>
<evidence type="ECO:0000256" key="9">
    <source>
        <dbReference type="ARBA" id="ARBA00022777"/>
    </source>
</evidence>
<evidence type="ECO:0000256" key="8">
    <source>
        <dbReference type="ARBA" id="ARBA00022741"/>
    </source>
</evidence>
<dbReference type="GO" id="GO:0004673">
    <property type="term" value="F:protein histidine kinase activity"/>
    <property type="evidence" value="ECO:0007669"/>
    <property type="project" value="UniProtKB-EC"/>
</dbReference>
<evidence type="ECO:0000256" key="10">
    <source>
        <dbReference type="ARBA" id="ARBA00022840"/>
    </source>
</evidence>
<dbReference type="PANTHER" id="PTHR41523">
    <property type="entry name" value="TWO-COMPONENT SYSTEM SENSOR PROTEIN"/>
    <property type="match status" value="1"/>
</dbReference>
<keyword evidence="9 14" id="KW-0418">Kinase</keyword>
<dbReference type="CDD" id="cd00130">
    <property type="entry name" value="PAS"/>
    <property type="match status" value="1"/>
</dbReference>
<evidence type="ECO:0000256" key="7">
    <source>
        <dbReference type="ARBA" id="ARBA00022737"/>
    </source>
</evidence>
<evidence type="ECO:0000256" key="1">
    <source>
        <dbReference type="ARBA" id="ARBA00000085"/>
    </source>
</evidence>
<keyword evidence="10" id="KW-0067">ATP-binding</keyword>
<dbReference type="PROSITE" id="PS50112">
    <property type="entry name" value="PAS"/>
    <property type="match status" value="1"/>
</dbReference>
<dbReference type="GO" id="GO:0006355">
    <property type="term" value="P:regulation of DNA-templated transcription"/>
    <property type="evidence" value="ECO:0007669"/>
    <property type="project" value="InterPro"/>
</dbReference>
<evidence type="ECO:0000313" key="14">
    <source>
        <dbReference type="EMBL" id="PZQ50270.1"/>
    </source>
</evidence>
<dbReference type="Pfam" id="PF00989">
    <property type="entry name" value="PAS"/>
    <property type="match status" value="1"/>
</dbReference>
<reference evidence="14 15" key="1">
    <citation type="submission" date="2017-08" db="EMBL/GenBank/DDBJ databases">
        <title>Infants hospitalized years apart are colonized by the same room-sourced microbial strains.</title>
        <authorList>
            <person name="Brooks B."/>
            <person name="Olm M.R."/>
            <person name="Firek B.A."/>
            <person name="Baker R."/>
            <person name="Thomas B.C."/>
            <person name="Morowitz M.J."/>
            <person name="Banfield J.F."/>
        </authorList>
    </citation>
    <scope>NUCLEOTIDE SEQUENCE [LARGE SCALE GENOMIC DNA]</scope>
    <source>
        <strain evidence="14">S2_005_002_R2_33</strain>
    </source>
</reference>
<evidence type="ECO:0000313" key="15">
    <source>
        <dbReference type="Proteomes" id="UP000249082"/>
    </source>
</evidence>
<dbReference type="InterPro" id="IPR013767">
    <property type="entry name" value="PAS_fold"/>
</dbReference>
<evidence type="ECO:0000256" key="11">
    <source>
        <dbReference type="ARBA" id="ARBA00023026"/>
    </source>
</evidence>
<dbReference type="InterPro" id="IPR000700">
    <property type="entry name" value="PAS-assoc_C"/>
</dbReference>
<sequence>MFGADPDAGAWLKAVVESSSDAILSKTLDGVITSWNTGAEKLFGYTAGQAIGQPITIIIPEDRLDEEAAIIARLRAGERIEQMATIRRRSDGELIHIEVTISPVRDAKGEIIGASKIARGIGERVRHTQEQELLVREMQHRIKNLLSTIQALVRIGPRDGSIDAFVSDLSSRIAALDAAQSLVLQPIEGTDGQAKPDASLSELIDAVLAPYRDAERICLASCPTAVGPGSATSLALLFHELATNAVKYGGLSKPGGTLNIDFEYEDSHIITRWCEKGGSLDEARSGFGTQLVRAAIRGLEAGMDVVWEGCERVVTLRIPARSISR</sequence>
<feature type="domain" description="PAC" evidence="13">
    <location>
        <begin position="79"/>
        <end position="133"/>
    </location>
</feature>
<comment type="catalytic activity">
    <reaction evidence="1">
        <text>ATP + protein L-histidine = ADP + protein N-phospho-L-histidine.</text>
        <dbReference type="EC" id="2.7.13.3"/>
    </reaction>
</comment>
<dbReference type="PROSITE" id="PS50113">
    <property type="entry name" value="PAC"/>
    <property type="match status" value="1"/>
</dbReference>
<comment type="caution">
    <text evidence="14">The sequence shown here is derived from an EMBL/GenBank/DDBJ whole genome shotgun (WGS) entry which is preliminary data.</text>
</comment>
<keyword evidence="5" id="KW-0288">FMN</keyword>
<keyword evidence="6" id="KW-0808">Transferase</keyword>
<dbReference type="EMBL" id="QFPX01000041">
    <property type="protein sequence ID" value="PZQ50270.1"/>
    <property type="molecule type" value="Genomic_DNA"/>
</dbReference>
<keyword evidence="3" id="KW-0597">Phosphoprotein</keyword>
<evidence type="ECO:0000256" key="6">
    <source>
        <dbReference type="ARBA" id="ARBA00022679"/>
    </source>
</evidence>
<evidence type="ECO:0000256" key="5">
    <source>
        <dbReference type="ARBA" id="ARBA00022643"/>
    </source>
</evidence>
<evidence type="ECO:0000256" key="2">
    <source>
        <dbReference type="ARBA" id="ARBA00012438"/>
    </source>
</evidence>
<evidence type="ECO:0000256" key="4">
    <source>
        <dbReference type="ARBA" id="ARBA00022630"/>
    </source>
</evidence>
<keyword evidence="11" id="KW-0843">Virulence</keyword>
<dbReference type="InterPro" id="IPR036890">
    <property type="entry name" value="HATPase_C_sf"/>
</dbReference>
<dbReference type="GO" id="GO:0005524">
    <property type="term" value="F:ATP binding"/>
    <property type="evidence" value="ECO:0007669"/>
    <property type="project" value="UniProtKB-KW"/>
</dbReference>
<dbReference type="NCBIfam" id="TIGR00229">
    <property type="entry name" value="sensory_box"/>
    <property type="match status" value="1"/>
</dbReference>
<dbReference type="SMART" id="SM00091">
    <property type="entry name" value="PAS"/>
    <property type="match status" value="1"/>
</dbReference>
<keyword evidence="8" id="KW-0547">Nucleotide-binding</keyword>
<dbReference type="Gene3D" id="3.30.450.20">
    <property type="entry name" value="PAS domain"/>
    <property type="match status" value="1"/>
</dbReference>
<dbReference type="AlphaFoldDB" id="A0A2W5QFM9"/>
<evidence type="ECO:0000259" key="13">
    <source>
        <dbReference type="PROSITE" id="PS50113"/>
    </source>
</evidence>
<protein>
    <recommendedName>
        <fullName evidence="2">histidine kinase</fullName>
        <ecNumber evidence="2">2.7.13.3</ecNumber>
    </recommendedName>
</protein>
<dbReference type="Proteomes" id="UP000249082">
    <property type="component" value="Unassembled WGS sequence"/>
</dbReference>
<keyword evidence="7" id="KW-0677">Repeat</keyword>
<dbReference type="Pfam" id="PF07536">
    <property type="entry name" value="HWE_HK"/>
    <property type="match status" value="1"/>
</dbReference>
<dbReference type="SMART" id="SM00911">
    <property type="entry name" value="HWE_HK"/>
    <property type="match status" value="1"/>
</dbReference>